<dbReference type="AlphaFoldDB" id="A0A6A6HXZ2"/>
<organism evidence="2 3">
    <name type="scientific">Trematosphaeria pertusa</name>
    <dbReference type="NCBI Taxonomy" id="390896"/>
    <lineage>
        <taxon>Eukaryota</taxon>
        <taxon>Fungi</taxon>
        <taxon>Dikarya</taxon>
        <taxon>Ascomycota</taxon>
        <taxon>Pezizomycotina</taxon>
        <taxon>Dothideomycetes</taxon>
        <taxon>Pleosporomycetidae</taxon>
        <taxon>Pleosporales</taxon>
        <taxon>Massarineae</taxon>
        <taxon>Trematosphaeriaceae</taxon>
        <taxon>Trematosphaeria</taxon>
    </lineage>
</organism>
<dbReference type="PROSITE" id="PS50011">
    <property type="entry name" value="PROTEIN_KINASE_DOM"/>
    <property type="match status" value="1"/>
</dbReference>
<reference evidence="2" key="1">
    <citation type="journal article" date="2020" name="Stud. Mycol.">
        <title>101 Dothideomycetes genomes: a test case for predicting lifestyles and emergence of pathogens.</title>
        <authorList>
            <person name="Haridas S."/>
            <person name="Albert R."/>
            <person name="Binder M."/>
            <person name="Bloem J."/>
            <person name="Labutti K."/>
            <person name="Salamov A."/>
            <person name="Andreopoulos B."/>
            <person name="Baker S."/>
            <person name="Barry K."/>
            <person name="Bills G."/>
            <person name="Bluhm B."/>
            <person name="Cannon C."/>
            <person name="Castanera R."/>
            <person name="Culley D."/>
            <person name="Daum C."/>
            <person name="Ezra D."/>
            <person name="Gonzalez J."/>
            <person name="Henrissat B."/>
            <person name="Kuo A."/>
            <person name="Liang C."/>
            <person name="Lipzen A."/>
            <person name="Lutzoni F."/>
            <person name="Magnuson J."/>
            <person name="Mondo S."/>
            <person name="Nolan M."/>
            <person name="Ohm R."/>
            <person name="Pangilinan J."/>
            <person name="Park H.-J."/>
            <person name="Ramirez L."/>
            <person name="Alfaro M."/>
            <person name="Sun H."/>
            <person name="Tritt A."/>
            <person name="Yoshinaga Y."/>
            <person name="Zwiers L.-H."/>
            <person name="Turgeon B."/>
            <person name="Goodwin S."/>
            <person name="Spatafora J."/>
            <person name="Crous P."/>
            <person name="Grigoriev I."/>
        </authorList>
    </citation>
    <scope>NUCLEOTIDE SEQUENCE</scope>
    <source>
        <strain evidence="2">CBS 122368</strain>
    </source>
</reference>
<dbReference type="Proteomes" id="UP000800094">
    <property type="component" value="Unassembled WGS sequence"/>
</dbReference>
<dbReference type="GO" id="GO:0005524">
    <property type="term" value="F:ATP binding"/>
    <property type="evidence" value="ECO:0007669"/>
    <property type="project" value="InterPro"/>
</dbReference>
<sequence>MEDNSAIDFPRSARDKYIPFKVAGAGNRGLVYFALPIHDLPKEPPKSSDQYAALRQKLVAVKLLKTYSGAQPQAELDSIQNLQLTLASGTSGVPTAWDPVTRLLPWPIRLSRAMDAPWYAMRAIHGATLETLLEIEPLLPRSLVFWIFRELVTALATIRARGMMYTDLSPSNIMLHGVSGDTAVAEPLSMTLLDPGSVRPHTRAREEYACLTLLTVMHEVSKERELPKVSKEQRGMVSAADDFYFFVRAGRRQRERRIPVLALDRLWQGFAEVVEAFRRTVGVQVPDCWIAELAKPIMSDEELDAAIIEGGLRVRIDERG</sequence>
<keyword evidence="3" id="KW-1185">Reference proteome</keyword>
<dbReference type="EMBL" id="ML987206">
    <property type="protein sequence ID" value="KAF2243084.1"/>
    <property type="molecule type" value="Genomic_DNA"/>
</dbReference>
<dbReference type="InterPro" id="IPR000719">
    <property type="entry name" value="Prot_kinase_dom"/>
</dbReference>
<dbReference type="GO" id="GO:0004672">
    <property type="term" value="F:protein kinase activity"/>
    <property type="evidence" value="ECO:0007669"/>
    <property type="project" value="InterPro"/>
</dbReference>
<dbReference type="InterPro" id="IPR011009">
    <property type="entry name" value="Kinase-like_dom_sf"/>
</dbReference>
<feature type="domain" description="Protein kinase" evidence="1">
    <location>
        <begin position="17"/>
        <end position="320"/>
    </location>
</feature>
<proteinExistence type="predicted"/>
<accession>A0A6A6HXZ2</accession>
<dbReference type="SUPFAM" id="SSF56112">
    <property type="entry name" value="Protein kinase-like (PK-like)"/>
    <property type="match status" value="1"/>
</dbReference>
<name>A0A6A6HXZ2_9PLEO</name>
<dbReference type="Gene3D" id="1.10.510.10">
    <property type="entry name" value="Transferase(Phosphotransferase) domain 1"/>
    <property type="match status" value="1"/>
</dbReference>
<evidence type="ECO:0000259" key="1">
    <source>
        <dbReference type="PROSITE" id="PS50011"/>
    </source>
</evidence>
<protein>
    <recommendedName>
        <fullName evidence="1">Protein kinase domain-containing protein</fullName>
    </recommendedName>
</protein>
<evidence type="ECO:0000313" key="2">
    <source>
        <dbReference type="EMBL" id="KAF2243084.1"/>
    </source>
</evidence>
<dbReference type="RefSeq" id="XP_033678088.1">
    <property type="nucleotide sequence ID" value="XM_033834013.1"/>
</dbReference>
<evidence type="ECO:0000313" key="3">
    <source>
        <dbReference type="Proteomes" id="UP000800094"/>
    </source>
</evidence>
<gene>
    <name evidence="2" type="ORF">BU26DRAFT_570489</name>
</gene>
<dbReference type="GeneID" id="54587343"/>